<proteinExistence type="predicted"/>
<dbReference type="Pfam" id="PF06626">
    <property type="entry name" value="DUF1152"/>
    <property type="match status" value="1"/>
</dbReference>
<dbReference type="Proteomes" id="UP000271683">
    <property type="component" value="Unassembled WGS sequence"/>
</dbReference>
<dbReference type="EMBL" id="RJKL01000001">
    <property type="protein sequence ID" value="ROP32829.1"/>
    <property type="molecule type" value="Genomic_DNA"/>
</dbReference>
<protein>
    <recommendedName>
        <fullName evidence="3">DUF1152 domain-containing protein</fullName>
    </recommendedName>
</protein>
<gene>
    <name evidence="1" type="ORF">EDD30_5778</name>
</gene>
<organism evidence="1 2">
    <name type="scientific">Couchioplanes caeruleus</name>
    <dbReference type="NCBI Taxonomy" id="56438"/>
    <lineage>
        <taxon>Bacteria</taxon>
        <taxon>Bacillati</taxon>
        <taxon>Actinomycetota</taxon>
        <taxon>Actinomycetes</taxon>
        <taxon>Micromonosporales</taxon>
        <taxon>Micromonosporaceae</taxon>
        <taxon>Couchioplanes</taxon>
    </lineage>
</organism>
<accession>A0A3N1GRI4</accession>
<evidence type="ECO:0000313" key="1">
    <source>
        <dbReference type="EMBL" id="ROP32829.1"/>
    </source>
</evidence>
<sequence>MGPVTTTLSVAAGGGGDALAALIADRVLNPGSSEQIVASFSWDRYILDPTPGPRTIQDFEGLVQHTRHVWEVTATSQLRTGGISGLAILAQHTEGRFFLLDPSRGADGIREQLADLAALASASSVTLVDVGGDIAASGLEPELSSPLADSLALAAVAGLSLPGQVVVGGPGLDGELSGDYVRARMARAGATNRRVTSPDVKAYVSVLDRHPSEATALLSAAALGIEGQAEIRDSAALVPLDAASADLLLADCRAVLAINQVAQALAGSRSFTEAEHATREICGRTELDHERRKAATLTRTAYRAPTATELQDRITAHRLRAVERGATLTSLRRLGEVAGLRTYEPKLIRAAAGDLAYDDVPLCRL</sequence>
<dbReference type="OrthoDB" id="3767110at2"/>
<evidence type="ECO:0008006" key="3">
    <source>
        <dbReference type="Google" id="ProtNLM"/>
    </source>
</evidence>
<dbReference type="InterPro" id="IPR010581">
    <property type="entry name" value="DUF1152"/>
</dbReference>
<reference evidence="1 2" key="1">
    <citation type="submission" date="2018-11" db="EMBL/GenBank/DDBJ databases">
        <title>Sequencing the genomes of 1000 actinobacteria strains.</title>
        <authorList>
            <person name="Klenk H.-P."/>
        </authorList>
    </citation>
    <scope>NUCLEOTIDE SEQUENCE [LARGE SCALE GENOMIC DNA]</scope>
    <source>
        <strain evidence="1 2">DSM 43634</strain>
    </source>
</reference>
<comment type="caution">
    <text evidence="1">The sequence shown here is derived from an EMBL/GenBank/DDBJ whole genome shotgun (WGS) entry which is preliminary data.</text>
</comment>
<evidence type="ECO:0000313" key="2">
    <source>
        <dbReference type="Proteomes" id="UP000271683"/>
    </source>
</evidence>
<name>A0A3N1GRI4_9ACTN</name>
<dbReference type="AlphaFoldDB" id="A0A3N1GRI4"/>